<keyword evidence="1" id="KW-1133">Transmembrane helix</keyword>
<keyword evidence="1" id="KW-0812">Transmembrane</keyword>
<name>A0A375YRC1_MYCPF</name>
<keyword evidence="1" id="KW-0472">Membrane</keyword>
<dbReference type="Proteomes" id="UP000252008">
    <property type="component" value="Unassembled WGS sequence"/>
</dbReference>
<evidence type="ECO:0000313" key="3">
    <source>
        <dbReference type="Proteomes" id="UP000252008"/>
    </source>
</evidence>
<gene>
    <name evidence="2" type="ORF">MPP7335_05433</name>
</gene>
<dbReference type="AlphaFoldDB" id="A0A375YRC1"/>
<proteinExistence type="predicted"/>
<sequence>MPSVDPQQNTRPFLLASRVFAVATSAVIVMSFGTAGVLVQTGELKDIHGAAAIVLHVVSGGLFVALAGLAYTRRRDWWATALAGLVFVYTFIQAALGESATLGVHIAGSLVIVFGTIFVTSWLFSPGRIT</sequence>
<feature type="transmembrane region" description="Helical" evidence="1">
    <location>
        <begin position="102"/>
        <end position="124"/>
    </location>
</feature>
<feature type="transmembrane region" description="Helical" evidence="1">
    <location>
        <begin position="77"/>
        <end position="96"/>
    </location>
</feature>
<dbReference type="EMBL" id="UEGS01000001">
    <property type="protein sequence ID" value="SRX83652.1"/>
    <property type="molecule type" value="Genomic_DNA"/>
</dbReference>
<dbReference type="RefSeq" id="WP_083144063.1">
    <property type="nucleotide sequence ID" value="NZ_MVID01000012.1"/>
</dbReference>
<keyword evidence="3" id="KW-1185">Reference proteome</keyword>
<evidence type="ECO:0000313" key="2">
    <source>
        <dbReference type="EMBL" id="SRX83652.1"/>
    </source>
</evidence>
<evidence type="ECO:0000256" key="1">
    <source>
        <dbReference type="SAM" id="Phobius"/>
    </source>
</evidence>
<feature type="transmembrane region" description="Helical" evidence="1">
    <location>
        <begin position="12"/>
        <end position="35"/>
    </location>
</feature>
<accession>A0A375YRC1</accession>
<feature type="transmembrane region" description="Helical" evidence="1">
    <location>
        <begin position="47"/>
        <end position="70"/>
    </location>
</feature>
<organism evidence="2 3">
    <name type="scientific">Mycolicibacterium parafortuitum</name>
    <name type="common">Mycobacterium parafortuitum</name>
    <dbReference type="NCBI Taxonomy" id="39692"/>
    <lineage>
        <taxon>Bacteria</taxon>
        <taxon>Bacillati</taxon>
        <taxon>Actinomycetota</taxon>
        <taxon>Actinomycetes</taxon>
        <taxon>Mycobacteriales</taxon>
        <taxon>Mycobacteriaceae</taxon>
        <taxon>Mycolicibacterium</taxon>
    </lineage>
</organism>
<protein>
    <submittedName>
        <fullName evidence="2">Uncharacterized protein</fullName>
    </submittedName>
</protein>
<reference evidence="2 3" key="1">
    <citation type="submission" date="2018-05" db="EMBL/GenBank/DDBJ databases">
        <authorList>
            <consortium name="IHU Genomes"/>
        </authorList>
    </citation>
    <scope>NUCLEOTIDE SEQUENCE [LARGE SCALE GENOMIC DNA]</scope>
    <source>
        <strain evidence="2 3">P7335</strain>
    </source>
</reference>